<reference evidence="1" key="1">
    <citation type="journal article" date="2020" name="Stud. Mycol.">
        <title>101 Dothideomycetes genomes: a test case for predicting lifestyles and emergence of pathogens.</title>
        <authorList>
            <person name="Haridas S."/>
            <person name="Albert R."/>
            <person name="Binder M."/>
            <person name="Bloem J."/>
            <person name="Labutti K."/>
            <person name="Salamov A."/>
            <person name="Andreopoulos B."/>
            <person name="Baker S."/>
            <person name="Barry K."/>
            <person name="Bills G."/>
            <person name="Bluhm B."/>
            <person name="Cannon C."/>
            <person name="Castanera R."/>
            <person name="Culley D."/>
            <person name="Daum C."/>
            <person name="Ezra D."/>
            <person name="Gonzalez J."/>
            <person name="Henrissat B."/>
            <person name="Kuo A."/>
            <person name="Liang C."/>
            <person name="Lipzen A."/>
            <person name="Lutzoni F."/>
            <person name="Magnuson J."/>
            <person name="Mondo S."/>
            <person name="Nolan M."/>
            <person name="Ohm R."/>
            <person name="Pangilinan J."/>
            <person name="Park H.-J."/>
            <person name="Ramirez L."/>
            <person name="Alfaro M."/>
            <person name="Sun H."/>
            <person name="Tritt A."/>
            <person name="Yoshinaga Y."/>
            <person name="Zwiers L.-H."/>
            <person name="Turgeon B."/>
            <person name="Goodwin S."/>
            <person name="Spatafora J."/>
            <person name="Crous P."/>
            <person name="Grigoriev I."/>
        </authorList>
    </citation>
    <scope>NUCLEOTIDE SEQUENCE</scope>
    <source>
        <strain evidence="1">CBS 110217</strain>
    </source>
</reference>
<name>A0A9P4GYW4_9PLEO</name>
<protein>
    <submittedName>
        <fullName evidence="1">Uncharacterized protein</fullName>
    </submittedName>
</protein>
<keyword evidence="2" id="KW-1185">Reference proteome</keyword>
<gene>
    <name evidence="1" type="ORF">EK21DRAFT_94402</name>
</gene>
<evidence type="ECO:0000313" key="1">
    <source>
        <dbReference type="EMBL" id="KAF2024050.1"/>
    </source>
</evidence>
<comment type="caution">
    <text evidence="1">The sequence shown here is derived from an EMBL/GenBank/DDBJ whole genome shotgun (WGS) entry which is preliminary data.</text>
</comment>
<dbReference type="Proteomes" id="UP000799777">
    <property type="component" value="Unassembled WGS sequence"/>
</dbReference>
<dbReference type="AlphaFoldDB" id="A0A9P4GYW4"/>
<dbReference type="EMBL" id="ML978311">
    <property type="protein sequence ID" value="KAF2024050.1"/>
    <property type="molecule type" value="Genomic_DNA"/>
</dbReference>
<sequence>MLKDPLDNDLGECYRLQLTQLSAWGFKTLTEPWELEASDSFAAIARPRRVGGKQNLTIDLDTTGIIPTDGSDTAALEVSTSKIEQSGGVYGDRDLFDRCTMNAAVVFNHGVLKRAYVSVTDTSGRFVGLGEMRKGSYSLSIKALKKKVDNVTRLESVKLHEDQRPEEYDEYWDPSLYDRRDAGLHV</sequence>
<organism evidence="1 2">
    <name type="scientific">Setomelanomma holmii</name>
    <dbReference type="NCBI Taxonomy" id="210430"/>
    <lineage>
        <taxon>Eukaryota</taxon>
        <taxon>Fungi</taxon>
        <taxon>Dikarya</taxon>
        <taxon>Ascomycota</taxon>
        <taxon>Pezizomycotina</taxon>
        <taxon>Dothideomycetes</taxon>
        <taxon>Pleosporomycetidae</taxon>
        <taxon>Pleosporales</taxon>
        <taxon>Pleosporineae</taxon>
        <taxon>Phaeosphaeriaceae</taxon>
        <taxon>Setomelanomma</taxon>
    </lineage>
</organism>
<proteinExistence type="predicted"/>
<evidence type="ECO:0000313" key="2">
    <source>
        <dbReference type="Proteomes" id="UP000799777"/>
    </source>
</evidence>
<accession>A0A9P4GYW4</accession>